<gene>
    <name evidence="11" type="ORF">EC604_20580</name>
</gene>
<dbReference type="EMBL" id="RIAS01000012">
    <property type="protein sequence ID" value="KAA8786242.1"/>
    <property type="molecule type" value="Genomic_DNA"/>
</dbReference>
<comment type="subcellular location">
    <subcellularLocation>
        <location evidence="1">Membrane</location>
        <topology evidence="1">Lipid-anchor</topology>
    </subcellularLocation>
</comment>
<feature type="compositionally biased region" description="Low complexity" evidence="8">
    <location>
        <begin position="73"/>
        <end position="95"/>
    </location>
</feature>
<dbReference type="Pfam" id="PF25198">
    <property type="entry name" value="Spore_GerAC_N"/>
    <property type="match status" value="1"/>
</dbReference>
<evidence type="ECO:0000259" key="9">
    <source>
        <dbReference type="Pfam" id="PF05504"/>
    </source>
</evidence>
<evidence type="ECO:0000256" key="7">
    <source>
        <dbReference type="ARBA" id="ARBA00023288"/>
    </source>
</evidence>
<keyword evidence="4" id="KW-0732">Signal</keyword>
<evidence type="ECO:0000313" key="11">
    <source>
        <dbReference type="EMBL" id="KAA8786242.1"/>
    </source>
</evidence>
<keyword evidence="5" id="KW-0472">Membrane</keyword>
<dbReference type="Gene3D" id="3.30.300.210">
    <property type="entry name" value="Nutrient germinant receptor protein C, domain 3"/>
    <property type="match status" value="1"/>
</dbReference>
<keyword evidence="7" id="KW-0449">Lipoprotein</keyword>
<evidence type="ECO:0000256" key="1">
    <source>
        <dbReference type="ARBA" id="ARBA00004635"/>
    </source>
</evidence>
<keyword evidence="3" id="KW-0309">Germination</keyword>
<dbReference type="GO" id="GO:0009847">
    <property type="term" value="P:spore germination"/>
    <property type="evidence" value="ECO:0007669"/>
    <property type="project" value="InterPro"/>
</dbReference>
<keyword evidence="6" id="KW-0564">Palmitate</keyword>
<evidence type="ECO:0000256" key="4">
    <source>
        <dbReference type="ARBA" id="ARBA00022729"/>
    </source>
</evidence>
<feature type="domain" description="Spore germination protein N-terminal" evidence="10">
    <location>
        <begin position="26"/>
        <end position="215"/>
    </location>
</feature>
<dbReference type="Pfam" id="PF05504">
    <property type="entry name" value="Spore_GerAC"/>
    <property type="match status" value="1"/>
</dbReference>
<reference evidence="11 12" key="1">
    <citation type="journal article" date="2019" name="J. Ind. Microbiol. Biotechnol.">
        <title>Paenibacillus amylolyticus 27C64 has a diverse set of carbohydrate-active enzymes and complete pectin deconstruction system.</title>
        <authorList>
            <person name="Keggi C."/>
            <person name="Doran-Peterson J."/>
        </authorList>
    </citation>
    <scope>NUCLEOTIDE SEQUENCE [LARGE SCALE GENOMIC DNA]</scope>
    <source>
        <strain evidence="11 12">27C64</strain>
    </source>
</reference>
<name>A0A5M9WXI8_PAEAM</name>
<evidence type="ECO:0000256" key="8">
    <source>
        <dbReference type="SAM" id="MobiDB-lite"/>
    </source>
</evidence>
<dbReference type="PANTHER" id="PTHR35789">
    <property type="entry name" value="SPORE GERMINATION PROTEIN B3"/>
    <property type="match status" value="1"/>
</dbReference>
<dbReference type="AlphaFoldDB" id="A0A5M9WXI8"/>
<dbReference type="PANTHER" id="PTHR35789:SF1">
    <property type="entry name" value="SPORE GERMINATION PROTEIN B3"/>
    <property type="match status" value="1"/>
</dbReference>
<comment type="caution">
    <text evidence="11">The sequence shown here is derived from an EMBL/GenBank/DDBJ whole genome shotgun (WGS) entry which is preliminary data.</text>
</comment>
<dbReference type="OrthoDB" id="2569624at2"/>
<organism evidence="11 12">
    <name type="scientific">Paenibacillus amylolyticus</name>
    <dbReference type="NCBI Taxonomy" id="1451"/>
    <lineage>
        <taxon>Bacteria</taxon>
        <taxon>Bacillati</taxon>
        <taxon>Bacillota</taxon>
        <taxon>Bacilli</taxon>
        <taxon>Bacillales</taxon>
        <taxon>Paenibacillaceae</taxon>
        <taxon>Paenibacillus</taxon>
    </lineage>
</organism>
<evidence type="ECO:0000256" key="3">
    <source>
        <dbReference type="ARBA" id="ARBA00022544"/>
    </source>
</evidence>
<evidence type="ECO:0000256" key="2">
    <source>
        <dbReference type="ARBA" id="ARBA00007886"/>
    </source>
</evidence>
<dbReference type="NCBIfam" id="TIGR02887">
    <property type="entry name" value="spore_ger_x_C"/>
    <property type="match status" value="1"/>
</dbReference>
<dbReference type="GO" id="GO:0016020">
    <property type="term" value="C:membrane"/>
    <property type="evidence" value="ECO:0007669"/>
    <property type="project" value="UniProtKB-SubCell"/>
</dbReference>
<evidence type="ECO:0000313" key="12">
    <source>
        <dbReference type="Proteomes" id="UP000323664"/>
    </source>
</evidence>
<comment type="similarity">
    <text evidence="2">Belongs to the GerABKC lipoprotein family.</text>
</comment>
<evidence type="ECO:0000256" key="5">
    <source>
        <dbReference type="ARBA" id="ARBA00023136"/>
    </source>
</evidence>
<dbReference type="InterPro" id="IPR057336">
    <property type="entry name" value="GerAC_N"/>
</dbReference>
<dbReference type="InterPro" id="IPR008844">
    <property type="entry name" value="Spore_GerAC-like"/>
</dbReference>
<dbReference type="RefSeq" id="WP_123065958.1">
    <property type="nucleotide sequence ID" value="NZ_RIAS01000012.1"/>
</dbReference>
<feature type="domain" description="Spore germination GerAC-like C-terminal" evidence="9">
    <location>
        <begin position="229"/>
        <end position="397"/>
    </location>
</feature>
<proteinExistence type="inferred from homology"/>
<evidence type="ECO:0000256" key="6">
    <source>
        <dbReference type="ARBA" id="ARBA00023139"/>
    </source>
</evidence>
<dbReference type="InterPro" id="IPR038501">
    <property type="entry name" value="Spore_GerAC_C_sf"/>
</dbReference>
<accession>A0A5M9WXI8</accession>
<dbReference type="PROSITE" id="PS51257">
    <property type="entry name" value="PROKAR_LIPOPROTEIN"/>
    <property type="match status" value="1"/>
</dbReference>
<protein>
    <submittedName>
        <fullName evidence="11">Ger(X)C family spore germination protein</fullName>
    </submittedName>
</protein>
<feature type="region of interest" description="Disordered" evidence="8">
    <location>
        <begin position="72"/>
        <end position="97"/>
    </location>
</feature>
<evidence type="ECO:0000259" key="10">
    <source>
        <dbReference type="Pfam" id="PF25198"/>
    </source>
</evidence>
<sequence length="401" mass="45053">MISLRLWLRIISALLILSLISGCWSSREIEDLSLYVGLGIDVGQETKFEKNISAQGGDYPKEENVTATVQIAPGKSSSQQSEQGGSPSSGKSSYSNEQLTGDSLLQIFRQFSLRRDRPLIGHHLKVIVISKDIAKKYGLQQLLDFVLRDNDIRPNCLVLISHHRALDVLTSRDPSRIPAFYLTGITNNSYISNKILEPVSLAKLDAEMQSGSSFLLQNVLNADGEDKFSGGSIFKAKTTKFIGELNQTDLEALSWIKPEEKAGGVIKTYSKEGFTVLYEIKKKTIKIIPKVVGGDISFHVKAESEGWLMEDWRSPEKEEKGAYLKELEKDFAKIVDQQIDQMLYKLQHTYKADVAGFRDSIRIHYPKTWKKVKDNWDEVFATVPITYEIKTNIVNPGSSTE</sequence>
<dbReference type="Proteomes" id="UP000323664">
    <property type="component" value="Unassembled WGS sequence"/>
</dbReference>
<dbReference type="InterPro" id="IPR046953">
    <property type="entry name" value="Spore_GerAC-like_C"/>
</dbReference>